<gene>
    <name evidence="2" type="ORF">TNCT_731101</name>
</gene>
<proteinExistence type="predicted"/>
<protein>
    <submittedName>
        <fullName evidence="2">Uncharacterized protein</fullName>
    </submittedName>
</protein>
<reference evidence="2" key="1">
    <citation type="submission" date="2020-07" db="EMBL/GenBank/DDBJ databases">
        <title>Multicomponent nature underlies the extraordinary mechanical properties of spider dragline silk.</title>
        <authorList>
            <person name="Kono N."/>
            <person name="Nakamura H."/>
            <person name="Mori M."/>
            <person name="Yoshida Y."/>
            <person name="Ohtoshi R."/>
            <person name="Malay A.D."/>
            <person name="Moran D.A.P."/>
            <person name="Tomita M."/>
            <person name="Numata K."/>
            <person name="Arakawa K."/>
        </authorList>
    </citation>
    <scope>NUCLEOTIDE SEQUENCE</scope>
</reference>
<comment type="caution">
    <text evidence="2">The sequence shown here is derived from an EMBL/GenBank/DDBJ whole genome shotgun (WGS) entry which is preliminary data.</text>
</comment>
<name>A0A8X6HRM8_TRICU</name>
<evidence type="ECO:0000256" key="1">
    <source>
        <dbReference type="SAM" id="MobiDB-lite"/>
    </source>
</evidence>
<accession>A0A8X6HRM8</accession>
<evidence type="ECO:0000313" key="2">
    <source>
        <dbReference type="EMBL" id="GFR28754.1"/>
    </source>
</evidence>
<feature type="compositionally biased region" description="Polar residues" evidence="1">
    <location>
        <begin position="38"/>
        <end position="47"/>
    </location>
</feature>
<dbReference type="Proteomes" id="UP000887116">
    <property type="component" value="Unassembled WGS sequence"/>
</dbReference>
<evidence type="ECO:0000313" key="3">
    <source>
        <dbReference type="Proteomes" id="UP000887116"/>
    </source>
</evidence>
<feature type="region of interest" description="Disordered" evidence="1">
    <location>
        <begin position="33"/>
        <end position="54"/>
    </location>
</feature>
<sequence>MATVSIDYPTTRHLWRSQYLSLSEDLIEAVLDTPPSIPSGSKSTGSELPQGERVYAQEQFHSRMQTCLESRGKKTVNENFATYMASELDSLPCPKRQAVIRAKLRNVLDECIAE</sequence>
<organism evidence="2 3">
    <name type="scientific">Trichonephila clavata</name>
    <name type="common">Joro spider</name>
    <name type="synonym">Nephila clavata</name>
    <dbReference type="NCBI Taxonomy" id="2740835"/>
    <lineage>
        <taxon>Eukaryota</taxon>
        <taxon>Metazoa</taxon>
        <taxon>Ecdysozoa</taxon>
        <taxon>Arthropoda</taxon>
        <taxon>Chelicerata</taxon>
        <taxon>Arachnida</taxon>
        <taxon>Araneae</taxon>
        <taxon>Araneomorphae</taxon>
        <taxon>Entelegynae</taxon>
        <taxon>Araneoidea</taxon>
        <taxon>Nephilidae</taxon>
        <taxon>Trichonephila</taxon>
    </lineage>
</organism>
<dbReference type="AlphaFoldDB" id="A0A8X6HRM8"/>
<dbReference type="EMBL" id="BMAO01029001">
    <property type="protein sequence ID" value="GFR28754.1"/>
    <property type="molecule type" value="Genomic_DNA"/>
</dbReference>
<keyword evidence="3" id="KW-1185">Reference proteome</keyword>
<dbReference type="OrthoDB" id="6435849at2759"/>